<feature type="transmembrane region" description="Helical" evidence="6">
    <location>
        <begin position="49"/>
        <end position="72"/>
    </location>
</feature>
<protein>
    <submittedName>
        <fullName evidence="8">G protein-coupled receptor 153</fullName>
    </submittedName>
</protein>
<dbReference type="PROSITE" id="PS50262">
    <property type="entry name" value="G_PROTEIN_RECEP_F1_2"/>
    <property type="match status" value="1"/>
</dbReference>
<dbReference type="PANTHER" id="PTHR16518:SF4">
    <property type="entry name" value="G-PROTEIN COUPLED RECEPTOR 153 ISOFORM X1-RELATED"/>
    <property type="match status" value="1"/>
</dbReference>
<dbReference type="Pfam" id="PF00001">
    <property type="entry name" value="7tm_1"/>
    <property type="match status" value="1"/>
</dbReference>
<feature type="domain" description="G-protein coupled receptors family 1 profile" evidence="7">
    <location>
        <begin position="29"/>
        <end position="256"/>
    </location>
</feature>
<keyword evidence="2 6" id="KW-0812">Transmembrane</keyword>
<dbReference type="PRINTS" id="PR01991">
    <property type="entry name" value="GPR153GPR162"/>
</dbReference>
<feature type="transmembrane region" description="Helical" evidence="6">
    <location>
        <begin position="278"/>
        <end position="300"/>
    </location>
</feature>
<evidence type="ECO:0000313" key="9">
    <source>
        <dbReference type="Proteomes" id="UP000694388"/>
    </source>
</evidence>
<feature type="transmembrane region" description="Helical" evidence="6">
    <location>
        <begin position="243"/>
        <end position="266"/>
    </location>
</feature>
<dbReference type="Gene3D" id="1.20.1070.10">
    <property type="entry name" value="Rhodopsin 7-helix transmembrane proteins"/>
    <property type="match status" value="1"/>
</dbReference>
<evidence type="ECO:0000313" key="8">
    <source>
        <dbReference type="Ensembl" id="ENSEBUP00000011212.1"/>
    </source>
</evidence>
<dbReference type="GeneTree" id="ENSGT00390000017213"/>
<dbReference type="AlphaFoldDB" id="A0A8C4Q7J0"/>
<evidence type="ECO:0000256" key="4">
    <source>
        <dbReference type="ARBA" id="ARBA00023136"/>
    </source>
</evidence>
<dbReference type="Proteomes" id="UP000694388">
    <property type="component" value="Unplaced"/>
</dbReference>
<dbReference type="Ensembl" id="ENSEBUT00000011758.1">
    <property type="protein sequence ID" value="ENSEBUP00000011194.1"/>
    <property type="gene ID" value="ENSEBUG00000007192.1"/>
</dbReference>
<organism evidence="8 9">
    <name type="scientific">Eptatretus burgeri</name>
    <name type="common">Inshore hagfish</name>
    <dbReference type="NCBI Taxonomy" id="7764"/>
    <lineage>
        <taxon>Eukaryota</taxon>
        <taxon>Metazoa</taxon>
        <taxon>Chordata</taxon>
        <taxon>Craniata</taxon>
        <taxon>Vertebrata</taxon>
        <taxon>Cyclostomata</taxon>
        <taxon>Myxini</taxon>
        <taxon>Myxiniformes</taxon>
        <taxon>Myxinidae</taxon>
        <taxon>Eptatretinae</taxon>
        <taxon>Eptatretus</taxon>
    </lineage>
</organism>
<dbReference type="GO" id="GO:0016020">
    <property type="term" value="C:membrane"/>
    <property type="evidence" value="ECO:0007669"/>
    <property type="project" value="UniProtKB-SubCell"/>
</dbReference>
<dbReference type="Ensembl" id="ENSEBUT00000011776.1">
    <property type="protein sequence ID" value="ENSEBUP00000011212.1"/>
    <property type="gene ID" value="ENSEBUG00000007192.1"/>
</dbReference>
<evidence type="ECO:0000256" key="1">
    <source>
        <dbReference type="ARBA" id="ARBA00004370"/>
    </source>
</evidence>
<feature type="region of interest" description="Disordered" evidence="5">
    <location>
        <begin position="468"/>
        <end position="530"/>
    </location>
</feature>
<keyword evidence="3 6" id="KW-1133">Transmembrane helix</keyword>
<keyword evidence="9" id="KW-1185">Reference proteome</keyword>
<feature type="transmembrane region" description="Helical" evidence="6">
    <location>
        <begin position="133"/>
        <end position="155"/>
    </location>
</feature>
<accession>A0A8C4Q7J0</accession>
<dbReference type="InterPro" id="IPR022347">
    <property type="entry name" value="GCR_153/162"/>
</dbReference>
<feature type="compositionally biased region" description="Basic and acidic residues" evidence="5">
    <location>
        <begin position="507"/>
        <end position="516"/>
    </location>
</feature>
<sequence length="547" mass="59979">MQTLADERGGPFAGQSLPWLICALVAAGANTWAVLALTARQSKWKPLELLMCALGGAHALNTALPIAMYAVLQLRKRASASYQWNEGLCKVFVSSFYTLTLVTCFMVTSLAYHRMWMVRWPVNYRLGEPRKQVLQTLTGVWLVAFLLCALPAVGWHDTSQRFYHGRCDFIVAKVGLGFAVCFLLLLAGGLTMGMVCIAVALVQTLRARRHSEPTVPRIVVEDVHGKRRASLDGSEPPRTSRQLTALVTALVLLYTLLAGAPMLAVSLVSVRDDIDDPWMIAVMVWCSLGQALIFPSALTLCKRYRAGWKAVRTVCISLLASDDDEWPGKRLHYDAGYEDANFEMPNGSEAGPAGDETCDGRDNMAEYFPETFTLHRLRHVEQMQFLQVPPIRRFSQDDDESWQGGHLGYLPHWGLPEGTVPSESHTRTTLSGCMSVSPQPTVCITATPDHRRRLSEDYSLLPARRRDTCVTSNEGPSGSGKVLLWPPHPSMANKSTGRTMAASIGPDRPDEGRSRLESSSGSFLSLPSASSGYLTYLSGSIGSGQGT</sequence>
<comment type="subcellular location">
    <subcellularLocation>
        <location evidence="1">Membrane</location>
    </subcellularLocation>
</comment>
<dbReference type="GO" id="GO:0004930">
    <property type="term" value="F:G protein-coupled receptor activity"/>
    <property type="evidence" value="ECO:0007669"/>
    <property type="project" value="InterPro"/>
</dbReference>
<evidence type="ECO:0000256" key="6">
    <source>
        <dbReference type="SAM" id="Phobius"/>
    </source>
</evidence>
<dbReference type="InterPro" id="IPR017452">
    <property type="entry name" value="GPCR_Rhodpsn_7TM"/>
</dbReference>
<evidence type="ECO:0000256" key="3">
    <source>
        <dbReference type="ARBA" id="ARBA00022989"/>
    </source>
</evidence>
<feature type="compositionally biased region" description="Low complexity" evidence="5">
    <location>
        <begin position="517"/>
        <end position="530"/>
    </location>
</feature>
<dbReference type="SUPFAM" id="SSF81321">
    <property type="entry name" value="Family A G protein-coupled receptor-like"/>
    <property type="match status" value="1"/>
</dbReference>
<evidence type="ECO:0000256" key="5">
    <source>
        <dbReference type="SAM" id="MobiDB-lite"/>
    </source>
</evidence>
<evidence type="ECO:0000259" key="7">
    <source>
        <dbReference type="PROSITE" id="PS50262"/>
    </source>
</evidence>
<dbReference type="InterPro" id="IPR000276">
    <property type="entry name" value="GPCR_Rhodpsn"/>
</dbReference>
<reference evidence="8" key="1">
    <citation type="submission" date="2025-05" db="UniProtKB">
        <authorList>
            <consortium name="Ensembl"/>
        </authorList>
    </citation>
    <scope>IDENTIFICATION</scope>
</reference>
<feature type="transmembrane region" description="Helical" evidence="6">
    <location>
        <begin position="175"/>
        <end position="202"/>
    </location>
</feature>
<feature type="transmembrane region" description="Helical" evidence="6">
    <location>
        <begin position="17"/>
        <end position="37"/>
    </location>
</feature>
<feature type="transmembrane region" description="Helical" evidence="6">
    <location>
        <begin position="92"/>
        <end position="112"/>
    </location>
</feature>
<dbReference type="PANTHER" id="PTHR16518">
    <property type="entry name" value="G-PROTEIN COUPLED RECEPTOR 153, 162"/>
    <property type="match status" value="1"/>
</dbReference>
<evidence type="ECO:0000256" key="2">
    <source>
        <dbReference type="ARBA" id="ARBA00022692"/>
    </source>
</evidence>
<name>A0A8C4Q7J0_EPTBU</name>
<proteinExistence type="predicted"/>
<keyword evidence="4 6" id="KW-0472">Membrane</keyword>